<dbReference type="RefSeq" id="WP_261897828.1">
    <property type="nucleotide sequence ID" value="NZ_AP024896.1"/>
</dbReference>
<keyword evidence="1" id="KW-0472">Membrane</keyword>
<evidence type="ECO:0000313" key="3">
    <source>
        <dbReference type="Proteomes" id="UP001304071"/>
    </source>
</evidence>
<feature type="transmembrane region" description="Helical" evidence="1">
    <location>
        <begin position="21"/>
        <end position="44"/>
    </location>
</feature>
<sequence>MSKKSTIKFFSPEKGFFELGIVRGTGVFILLSFVIGCFLIHRYLLKDGIVVESVEQLNGLLVAFKLPLAFLAMSIPVGAIFAANHRSEQTKAQISLSAEQNKFINYYKHLEEFEDYCKKINLYSEDITKIRSLHNAIFPLAMDGSYIVTESYESAVRELILSLFLLSAQMNNSSSREFYGNWGIKYDFCNKLSNLDKFSGLVSDNAYSELEKTLRENGQVETLKCAQSLVLKALRDSLSLASFDTSFKLELPNRRLENAKNMDFLLHIKNETLIERVAEEFGIAHGPSIYSMSLQ</sequence>
<dbReference type="Proteomes" id="UP001304071">
    <property type="component" value="Chromosome 2"/>
</dbReference>
<protein>
    <recommendedName>
        <fullName evidence="4">Phage abortive infection protein</fullName>
    </recommendedName>
</protein>
<organism evidence="2 3">
    <name type="scientific">Vibrio porteresiae DSM 19223</name>
    <dbReference type="NCBI Taxonomy" id="1123496"/>
    <lineage>
        <taxon>Bacteria</taxon>
        <taxon>Pseudomonadati</taxon>
        <taxon>Pseudomonadota</taxon>
        <taxon>Gammaproteobacteria</taxon>
        <taxon>Vibrionales</taxon>
        <taxon>Vibrionaceae</taxon>
        <taxon>Vibrio</taxon>
    </lineage>
</organism>
<keyword evidence="3" id="KW-1185">Reference proteome</keyword>
<proteinExistence type="predicted"/>
<reference evidence="2 3" key="1">
    <citation type="submission" date="2023-11" db="EMBL/GenBank/DDBJ databases">
        <title>Plant-associative lifestyle of Vibrio porteresiae and its evolutionary dynamics.</title>
        <authorList>
            <person name="Rameshkumar N."/>
            <person name="Kirti K."/>
        </authorList>
    </citation>
    <scope>NUCLEOTIDE SEQUENCE [LARGE SCALE GENOMIC DNA]</scope>
    <source>
        <strain evidence="2 3">MSSRF30</strain>
    </source>
</reference>
<name>A0ABZ0QJ77_9VIBR</name>
<keyword evidence="1" id="KW-0812">Transmembrane</keyword>
<accession>A0ABZ0QJ77</accession>
<evidence type="ECO:0000313" key="2">
    <source>
        <dbReference type="EMBL" id="WPC75855.1"/>
    </source>
</evidence>
<evidence type="ECO:0008006" key="4">
    <source>
        <dbReference type="Google" id="ProtNLM"/>
    </source>
</evidence>
<keyword evidence="1" id="KW-1133">Transmembrane helix</keyword>
<feature type="transmembrane region" description="Helical" evidence="1">
    <location>
        <begin position="64"/>
        <end position="83"/>
    </location>
</feature>
<dbReference type="EMBL" id="CP138204">
    <property type="protein sequence ID" value="WPC75855.1"/>
    <property type="molecule type" value="Genomic_DNA"/>
</dbReference>
<evidence type="ECO:0000256" key="1">
    <source>
        <dbReference type="SAM" id="Phobius"/>
    </source>
</evidence>
<gene>
    <name evidence="2" type="ORF">R8Z52_23355</name>
</gene>